<dbReference type="RefSeq" id="WP_232184651.1">
    <property type="nucleotide sequence ID" value="NZ_JAIOAP010000003.1"/>
</dbReference>
<name>A0ABV1KRB6_9BACL</name>
<feature type="region of interest" description="Disordered" evidence="1">
    <location>
        <begin position="25"/>
        <end position="56"/>
    </location>
</feature>
<evidence type="ECO:0000256" key="2">
    <source>
        <dbReference type="SAM" id="SignalP"/>
    </source>
</evidence>
<dbReference type="Pfam" id="PF01547">
    <property type="entry name" value="SBP_bac_1"/>
    <property type="match status" value="1"/>
</dbReference>
<dbReference type="EMBL" id="JASKHM010000004">
    <property type="protein sequence ID" value="MEQ4482601.1"/>
    <property type="molecule type" value="Genomic_DNA"/>
</dbReference>
<dbReference type="SUPFAM" id="SSF53850">
    <property type="entry name" value="Periplasmic binding protein-like II"/>
    <property type="match status" value="1"/>
</dbReference>
<evidence type="ECO:0000313" key="4">
    <source>
        <dbReference type="Proteomes" id="UP001493487"/>
    </source>
</evidence>
<protein>
    <submittedName>
        <fullName evidence="3">Extracellular solute-binding protein</fullName>
    </submittedName>
</protein>
<dbReference type="Proteomes" id="UP001493487">
    <property type="component" value="Unassembled WGS sequence"/>
</dbReference>
<keyword evidence="2" id="KW-0732">Signal</keyword>
<gene>
    <name evidence="3" type="ORF">QJS35_09360</name>
</gene>
<feature type="chain" id="PRO_5046238977" evidence="2">
    <location>
        <begin position="21"/>
        <end position="463"/>
    </location>
</feature>
<dbReference type="InterPro" id="IPR050490">
    <property type="entry name" value="Bact_solute-bd_prot1"/>
</dbReference>
<feature type="signal peptide" evidence="2">
    <location>
        <begin position="1"/>
        <end position="20"/>
    </location>
</feature>
<sequence length="463" mass="50463">MRKLISMLAIIMVCALVVSACGNSNKNSGSSNAGTSSESASASPSPSASPSGEPGKQVEFKFFSNNPDRTGGQGLAEQKLIDQYMSENPNVKITVETLSPDPQFQDKLKIYNASDKLPDVTMMWGQKRYLEPLVKNNALVAFTKEDFAGQGFIDAAFDAFTMDGKIYGIPKNTDFLVLYANKKLLADNGLELPKTEADLFKITEKLKSAGIVPIALDGRDSWPLALLFDAVVARKSGGFDLYHKAIDRTGSFNNPDVIASAKKIQDMVKSGMFGDGFLNLDYGGARNLFGQGKAAMYLMGEWEMGISSDANFPEDVRNNFIAIPWPASDDGKGKTTDLLAWFGGGYSVSAKSENTAEAKKFAIWLFQKQNWAKTVWENGITFPAQNYDEFKTGKETQVQNDLTSILSTSTVFSGANSQDLFSTSTAKSYLDAITEMMASKTTPEKFAEKIDGIAEKSHKEMNP</sequence>
<keyword evidence="4" id="KW-1185">Reference proteome</keyword>
<accession>A0ABV1KRB6</accession>
<proteinExistence type="predicted"/>
<dbReference type="PANTHER" id="PTHR43649">
    <property type="entry name" value="ARABINOSE-BINDING PROTEIN-RELATED"/>
    <property type="match status" value="1"/>
</dbReference>
<dbReference type="Gene3D" id="3.40.190.10">
    <property type="entry name" value="Periplasmic binding protein-like II"/>
    <property type="match status" value="2"/>
</dbReference>
<reference evidence="3 4" key="1">
    <citation type="journal article" date="2023" name="Genome Announc.">
        <title>Pan-Genome Analyses of the Genus Cohnella and Proposal of the Novel Species Cohnella silvisoli sp. nov., Isolated from Forest Soil.</title>
        <authorList>
            <person name="Wang C."/>
            <person name="Mao L."/>
            <person name="Bao G."/>
            <person name="Zhu H."/>
        </authorList>
    </citation>
    <scope>NUCLEOTIDE SEQUENCE [LARGE SCALE GENOMIC DNA]</scope>
    <source>
        <strain evidence="3 4">NL03-T5-1</strain>
    </source>
</reference>
<feature type="compositionally biased region" description="Low complexity" evidence="1">
    <location>
        <begin position="25"/>
        <end position="55"/>
    </location>
</feature>
<dbReference type="InterPro" id="IPR006059">
    <property type="entry name" value="SBP"/>
</dbReference>
<evidence type="ECO:0000313" key="3">
    <source>
        <dbReference type="EMBL" id="MEQ4482601.1"/>
    </source>
</evidence>
<dbReference type="PANTHER" id="PTHR43649:SF12">
    <property type="entry name" value="DIACETYLCHITOBIOSE BINDING PROTEIN DASA"/>
    <property type="match status" value="1"/>
</dbReference>
<dbReference type="PROSITE" id="PS51257">
    <property type="entry name" value="PROKAR_LIPOPROTEIN"/>
    <property type="match status" value="1"/>
</dbReference>
<organism evidence="3 4">
    <name type="scientific">Cohnella silvisoli</name>
    <dbReference type="NCBI Taxonomy" id="2873699"/>
    <lineage>
        <taxon>Bacteria</taxon>
        <taxon>Bacillati</taxon>
        <taxon>Bacillota</taxon>
        <taxon>Bacilli</taxon>
        <taxon>Bacillales</taxon>
        <taxon>Paenibacillaceae</taxon>
        <taxon>Cohnella</taxon>
    </lineage>
</organism>
<comment type="caution">
    <text evidence="3">The sequence shown here is derived from an EMBL/GenBank/DDBJ whole genome shotgun (WGS) entry which is preliminary data.</text>
</comment>
<evidence type="ECO:0000256" key="1">
    <source>
        <dbReference type="SAM" id="MobiDB-lite"/>
    </source>
</evidence>